<dbReference type="EMBL" id="FNXT01001014">
    <property type="protein sequence ID" value="SZX70842.1"/>
    <property type="molecule type" value="Genomic_DNA"/>
</dbReference>
<feature type="region of interest" description="Disordered" evidence="1">
    <location>
        <begin position="199"/>
        <end position="220"/>
    </location>
</feature>
<gene>
    <name evidence="2" type="ORF">BQ4739_LOCUS11008</name>
</gene>
<sequence>MASAQPAWSWQATEALLARLSPPTAAALHSEYANCQRLTAWLNSDPLTAHFDQLTASQRSGVLQRWCALAQPLLQVITHQADQIAKYPAAFSAVGVLLNALGQCLERWVWDTAAEQQQALKRQIAKHTAGLAPVLAQVMATIAAQLGRVTPQQRAATVGAAATAAHFRHYFPTHSDVCMAAQLLGLWKGLALVRPGKLLRSSSSSSSSSRRAQRSSSSSLQETVLPACDLAVSLLKT</sequence>
<dbReference type="Proteomes" id="UP000256970">
    <property type="component" value="Unassembled WGS sequence"/>
</dbReference>
<proteinExistence type="predicted"/>
<reference evidence="2 3" key="1">
    <citation type="submission" date="2016-10" db="EMBL/GenBank/DDBJ databases">
        <authorList>
            <person name="Cai Z."/>
        </authorList>
    </citation>
    <scope>NUCLEOTIDE SEQUENCE [LARGE SCALE GENOMIC DNA]</scope>
</reference>
<evidence type="ECO:0000256" key="1">
    <source>
        <dbReference type="SAM" id="MobiDB-lite"/>
    </source>
</evidence>
<accession>A0A383W173</accession>
<keyword evidence="3" id="KW-1185">Reference proteome</keyword>
<evidence type="ECO:0000313" key="2">
    <source>
        <dbReference type="EMBL" id="SZX70842.1"/>
    </source>
</evidence>
<feature type="compositionally biased region" description="Low complexity" evidence="1">
    <location>
        <begin position="200"/>
        <end position="219"/>
    </location>
</feature>
<protein>
    <submittedName>
        <fullName evidence="2">Uncharacterized protein</fullName>
    </submittedName>
</protein>
<evidence type="ECO:0000313" key="3">
    <source>
        <dbReference type="Proteomes" id="UP000256970"/>
    </source>
</evidence>
<organism evidence="2 3">
    <name type="scientific">Tetradesmus obliquus</name>
    <name type="common">Green alga</name>
    <name type="synonym">Acutodesmus obliquus</name>
    <dbReference type="NCBI Taxonomy" id="3088"/>
    <lineage>
        <taxon>Eukaryota</taxon>
        <taxon>Viridiplantae</taxon>
        <taxon>Chlorophyta</taxon>
        <taxon>core chlorophytes</taxon>
        <taxon>Chlorophyceae</taxon>
        <taxon>CS clade</taxon>
        <taxon>Sphaeropleales</taxon>
        <taxon>Scenedesmaceae</taxon>
        <taxon>Tetradesmus</taxon>
    </lineage>
</organism>
<dbReference type="AlphaFoldDB" id="A0A383W173"/>
<name>A0A383W173_TETOB</name>